<keyword evidence="4" id="KW-0496">Mitochondrion</keyword>
<evidence type="ECO:0000256" key="5">
    <source>
        <dbReference type="ARBA" id="ARBA00023274"/>
    </source>
</evidence>
<dbReference type="GO" id="GO:0003735">
    <property type="term" value="F:structural constituent of ribosome"/>
    <property type="evidence" value="ECO:0007669"/>
    <property type="project" value="InterPro"/>
</dbReference>
<protein>
    <recommendedName>
        <fullName evidence="6">Large ribosomal subunit protein mL49</fullName>
    </recommendedName>
</protein>
<dbReference type="STRING" id="1531966.A0A0A1TMK2"/>
<accession>A0A0A1TMK2</accession>
<evidence type="ECO:0000313" key="8">
    <source>
        <dbReference type="EMBL" id="CEJ92253.1"/>
    </source>
</evidence>
<sequence length="181" mass="20553">MNSLLSRPLAAARQPAFLPLTTLRTIMVPNADRTTPFKMPPKDPRTFKPYAKTWPDPRRSRKLNANKPLFQPTERDPSKYLAHQRPATLHATASREELLSRAFMVNRTPWGQLAVYKTGRGTKVYTKIRKVEGDKKAFVNQISEDLAIKAGEISINPVTGNIHVKGVRVQEICNWLMDKGY</sequence>
<dbReference type="AlphaFoldDB" id="A0A0A1TMK2"/>
<dbReference type="InterPro" id="IPR007740">
    <property type="entry name" value="Ribosomal_mL49"/>
</dbReference>
<evidence type="ECO:0000256" key="1">
    <source>
        <dbReference type="ARBA" id="ARBA00004173"/>
    </source>
</evidence>
<evidence type="ECO:0000256" key="2">
    <source>
        <dbReference type="ARBA" id="ARBA00005677"/>
    </source>
</evidence>
<keyword evidence="9" id="KW-1185">Reference proteome</keyword>
<name>A0A0A1TMK2_9HYPO</name>
<dbReference type="EMBL" id="CDHN01000004">
    <property type="protein sequence ID" value="CEJ92253.1"/>
    <property type="molecule type" value="Genomic_DNA"/>
</dbReference>
<evidence type="ECO:0000256" key="3">
    <source>
        <dbReference type="ARBA" id="ARBA00022980"/>
    </source>
</evidence>
<evidence type="ECO:0000256" key="4">
    <source>
        <dbReference type="ARBA" id="ARBA00023128"/>
    </source>
</evidence>
<proteinExistence type="inferred from homology"/>
<keyword evidence="5" id="KW-0687">Ribonucleoprotein</keyword>
<comment type="similarity">
    <text evidence="2">Belongs to the mitochondrion-specific ribosomal protein mL49 family.</text>
</comment>
<dbReference type="GO" id="GO:0005762">
    <property type="term" value="C:mitochondrial large ribosomal subunit"/>
    <property type="evidence" value="ECO:0007669"/>
    <property type="project" value="TreeGrafter"/>
</dbReference>
<dbReference type="OrthoDB" id="1938591at2759"/>
<evidence type="ECO:0000313" key="9">
    <source>
        <dbReference type="Proteomes" id="UP000039046"/>
    </source>
</evidence>
<evidence type="ECO:0000256" key="6">
    <source>
        <dbReference type="ARBA" id="ARBA00035191"/>
    </source>
</evidence>
<dbReference type="HOGENOM" id="CLU_1490008_0_0_1"/>
<dbReference type="GO" id="GO:0006412">
    <property type="term" value="P:translation"/>
    <property type="evidence" value="ECO:0007669"/>
    <property type="project" value="InterPro"/>
</dbReference>
<dbReference type="Gene3D" id="3.30.780.10">
    <property type="entry name" value="SUI1-like domain"/>
    <property type="match status" value="1"/>
</dbReference>
<reference evidence="8 9" key="1">
    <citation type="journal article" date="2015" name="Genome Announc.">
        <title>Draft Genome Sequence and Gene Annotation of the Entomopathogenic Fungus Verticillium hemipterigenum.</title>
        <authorList>
            <person name="Horn F."/>
            <person name="Habel A."/>
            <person name="Scharf D.H."/>
            <person name="Dworschak J."/>
            <person name="Brakhage A.A."/>
            <person name="Guthke R."/>
            <person name="Hertweck C."/>
            <person name="Linde J."/>
        </authorList>
    </citation>
    <scope>NUCLEOTIDE SEQUENCE [LARGE SCALE GENOMIC DNA]</scope>
</reference>
<evidence type="ECO:0000256" key="7">
    <source>
        <dbReference type="SAM" id="MobiDB-lite"/>
    </source>
</evidence>
<dbReference type="Pfam" id="PF05046">
    <property type="entry name" value="Img2"/>
    <property type="match status" value="1"/>
</dbReference>
<dbReference type="Proteomes" id="UP000039046">
    <property type="component" value="Unassembled WGS sequence"/>
</dbReference>
<comment type="subcellular location">
    <subcellularLocation>
        <location evidence="1">Mitochondrion</location>
    </subcellularLocation>
</comment>
<dbReference type="PANTHER" id="PTHR13477:SF0">
    <property type="entry name" value="LARGE RIBOSOMAL SUBUNIT PROTEIN ML49"/>
    <property type="match status" value="1"/>
</dbReference>
<dbReference type="PANTHER" id="PTHR13477">
    <property type="entry name" value="MITOCHONDRIAL 39S RIBOSOMAL PROTEIN L49"/>
    <property type="match status" value="1"/>
</dbReference>
<keyword evidence="3" id="KW-0689">Ribosomal protein</keyword>
<gene>
    <name evidence="8" type="ORF">VHEMI07915</name>
</gene>
<feature type="region of interest" description="Disordered" evidence="7">
    <location>
        <begin position="31"/>
        <end position="75"/>
    </location>
</feature>
<organism evidence="8 9">
    <name type="scientific">[Torrubiella] hemipterigena</name>
    <dbReference type="NCBI Taxonomy" id="1531966"/>
    <lineage>
        <taxon>Eukaryota</taxon>
        <taxon>Fungi</taxon>
        <taxon>Dikarya</taxon>
        <taxon>Ascomycota</taxon>
        <taxon>Pezizomycotina</taxon>
        <taxon>Sordariomycetes</taxon>
        <taxon>Hypocreomycetidae</taxon>
        <taxon>Hypocreales</taxon>
        <taxon>Clavicipitaceae</taxon>
        <taxon>Clavicipitaceae incertae sedis</taxon>
        <taxon>'Torrubiella' clade</taxon>
    </lineage>
</organism>